<evidence type="ECO:0000256" key="1">
    <source>
        <dbReference type="SAM" id="Phobius"/>
    </source>
</evidence>
<reference evidence="3" key="1">
    <citation type="journal article" date="2019" name="Int. J. Syst. Evol. Microbiol.">
        <title>The Global Catalogue of Microorganisms (GCM) 10K type strain sequencing project: providing services to taxonomists for standard genome sequencing and annotation.</title>
        <authorList>
            <consortium name="The Broad Institute Genomics Platform"/>
            <consortium name="The Broad Institute Genome Sequencing Center for Infectious Disease"/>
            <person name="Wu L."/>
            <person name="Ma J."/>
        </authorList>
    </citation>
    <scope>NUCLEOTIDE SEQUENCE [LARGE SCALE GENOMIC DNA]</scope>
    <source>
        <strain evidence="3">CCUG 53252</strain>
    </source>
</reference>
<evidence type="ECO:0008006" key="4">
    <source>
        <dbReference type="Google" id="ProtNLM"/>
    </source>
</evidence>
<name>A0ABV7ZKU3_9CORY</name>
<keyword evidence="3" id="KW-1185">Reference proteome</keyword>
<gene>
    <name evidence="2" type="ORF">ACFORJ_03210</name>
</gene>
<evidence type="ECO:0000313" key="2">
    <source>
        <dbReference type="EMBL" id="MFC3849179.1"/>
    </source>
</evidence>
<dbReference type="RefSeq" id="WP_290291153.1">
    <property type="nucleotide sequence ID" value="NZ_CP047211.1"/>
</dbReference>
<dbReference type="EMBL" id="JBHRZN010000001">
    <property type="protein sequence ID" value="MFC3849179.1"/>
    <property type="molecule type" value="Genomic_DNA"/>
</dbReference>
<comment type="caution">
    <text evidence="2">The sequence shown here is derived from an EMBL/GenBank/DDBJ whole genome shotgun (WGS) entry which is preliminary data.</text>
</comment>
<proteinExistence type="predicted"/>
<dbReference type="Proteomes" id="UP001595751">
    <property type="component" value="Unassembled WGS sequence"/>
</dbReference>
<sequence length="186" mass="20097">MRRSTAVLDRLVAGLLGALLIAAGLLGIAAKYEFMPFAAWTDGFRPSRLPGHVDQDWFTWALAVAAILGVVLALALFAANIDRRLTRTKIDENSDDTGEIRFHLADVADAVAKRLQSHDGIRRARGRAEVDRGSEAITINLDLAHDADIASITRLCDETADDIDAALGDVDCGTRFLLHIGRPPNG</sequence>
<protein>
    <recommendedName>
        <fullName evidence="4">Alkaline shock response membrane anchor protein AmaP</fullName>
    </recommendedName>
</protein>
<feature type="transmembrane region" description="Helical" evidence="1">
    <location>
        <begin position="57"/>
        <end position="79"/>
    </location>
</feature>
<organism evidence="2 3">
    <name type="scientific">Corynebacterium hansenii</name>
    <dbReference type="NCBI Taxonomy" id="394964"/>
    <lineage>
        <taxon>Bacteria</taxon>
        <taxon>Bacillati</taxon>
        <taxon>Actinomycetota</taxon>
        <taxon>Actinomycetes</taxon>
        <taxon>Mycobacteriales</taxon>
        <taxon>Corynebacteriaceae</taxon>
        <taxon>Corynebacterium</taxon>
    </lineage>
</organism>
<keyword evidence="1" id="KW-0812">Transmembrane</keyword>
<accession>A0ABV7ZKU3</accession>
<evidence type="ECO:0000313" key="3">
    <source>
        <dbReference type="Proteomes" id="UP001595751"/>
    </source>
</evidence>
<keyword evidence="1" id="KW-0472">Membrane</keyword>
<keyword evidence="1" id="KW-1133">Transmembrane helix</keyword>